<dbReference type="Gene3D" id="3.30.9.10">
    <property type="entry name" value="D-Amino Acid Oxidase, subunit A, domain 2"/>
    <property type="match status" value="1"/>
</dbReference>
<dbReference type="GO" id="GO:0071949">
    <property type="term" value="F:FAD binding"/>
    <property type="evidence" value="ECO:0007669"/>
    <property type="project" value="InterPro"/>
</dbReference>
<dbReference type="InterPro" id="IPR036188">
    <property type="entry name" value="FAD/NAD-bd_sf"/>
</dbReference>
<keyword evidence="6" id="KW-1185">Reference proteome</keyword>
<evidence type="ECO:0000256" key="1">
    <source>
        <dbReference type="ARBA" id="ARBA00001974"/>
    </source>
</evidence>
<keyword evidence="3" id="KW-0274">FAD</keyword>
<comment type="caution">
    <text evidence="5">The sequence shown here is derived from an EMBL/GenBank/DDBJ whole genome shotgun (WGS) entry which is preliminary data.</text>
</comment>
<evidence type="ECO:0000259" key="4">
    <source>
        <dbReference type="Pfam" id="PF01494"/>
    </source>
</evidence>
<evidence type="ECO:0000313" key="6">
    <source>
        <dbReference type="Proteomes" id="UP000654947"/>
    </source>
</evidence>
<dbReference type="Gene3D" id="3.40.30.120">
    <property type="match status" value="1"/>
</dbReference>
<dbReference type="PANTHER" id="PTHR43004:SF19">
    <property type="entry name" value="BINDING MONOOXYGENASE, PUTATIVE (JCVI)-RELATED"/>
    <property type="match status" value="1"/>
</dbReference>
<evidence type="ECO:0000256" key="2">
    <source>
        <dbReference type="ARBA" id="ARBA00022630"/>
    </source>
</evidence>
<keyword evidence="2" id="KW-0285">Flavoprotein</keyword>
<dbReference type="AlphaFoldDB" id="A0A918XJX9"/>
<proteinExistence type="predicted"/>
<name>A0A918XJX9_9ACTN</name>
<dbReference type="GO" id="GO:0016709">
    <property type="term" value="F:oxidoreductase activity, acting on paired donors, with incorporation or reduction of molecular oxygen, NAD(P)H as one donor, and incorporation of one atom of oxygen"/>
    <property type="evidence" value="ECO:0007669"/>
    <property type="project" value="UniProtKB-ARBA"/>
</dbReference>
<dbReference type="EMBL" id="BMXL01000029">
    <property type="protein sequence ID" value="GHD34059.1"/>
    <property type="molecule type" value="Genomic_DNA"/>
</dbReference>
<dbReference type="Pfam" id="PF21274">
    <property type="entry name" value="Rng_hyd_C"/>
    <property type="match status" value="1"/>
</dbReference>
<dbReference type="Pfam" id="PF01494">
    <property type="entry name" value="FAD_binding_3"/>
    <property type="match status" value="1"/>
</dbReference>
<accession>A0A918XJX9</accession>
<evidence type="ECO:0000313" key="5">
    <source>
        <dbReference type="EMBL" id="GHD34059.1"/>
    </source>
</evidence>
<organism evidence="5 6">
    <name type="scientific">Nocardiopsis kunsanensis</name>
    <dbReference type="NCBI Taxonomy" id="141693"/>
    <lineage>
        <taxon>Bacteria</taxon>
        <taxon>Bacillati</taxon>
        <taxon>Actinomycetota</taxon>
        <taxon>Actinomycetes</taxon>
        <taxon>Streptosporangiales</taxon>
        <taxon>Nocardiopsidaceae</taxon>
        <taxon>Nocardiopsis</taxon>
    </lineage>
</organism>
<dbReference type="InterPro" id="IPR050641">
    <property type="entry name" value="RIFMO-like"/>
</dbReference>
<evidence type="ECO:0000256" key="3">
    <source>
        <dbReference type="ARBA" id="ARBA00022827"/>
    </source>
</evidence>
<dbReference type="Gene3D" id="3.50.50.60">
    <property type="entry name" value="FAD/NAD(P)-binding domain"/>
    <property type="match status" value="1"/>
</dbReference>
<sequence>MELLALLDLEEGIIAQDESRARTRRTALMEDFTQQLQALGTTPPDTSHISSSAWGMISQENLERMLVARSLALGVRVDFESNLTDIRHGGSGVTAVVEDKKTGFSRIIDSSWVVGADGPRSPLRKSMDIATDGRGDIATYIRIVFSADLIDTIGAEEVLFFIRHPTHGLGTLHSTDIRGRYVLSMEVPKASESPTRGKEFAEELVREVSGIEDLEVGIGEVTSWTMAERVPRSLRDGRLLLAGDAAHIIPSVGGFGGNSAIQDGAELAWRLAEVIEGTDFVETLDQYSNERRAFARFAAHQAFGYYANRQAWHLKGEIRGKPVPYITSVFGFGMGVNSRGSNQDGQVGDACWEDPGAPSGQVGYRAPHRLFCTSRGKLGTFQLADYRYLALLGQHAHGWREFLENPPMKVPEIQIQQLEVEVTDVTHGRPDPVVSQTGALIVRPDGYVAFRSESDMVCPPETIFDSFGSFLRSAQGDS</sequence>
<feature type="domain" description="FAD-binding" evidence="4">
    <location>
        <begin position="1"/>
        <end position="298"/>
    </location>
</feature>
<reference evidence="5 6" key="1">
    <citation type="journal article" date="2014" name="Int. J. Syst. Evol. Microbiol.">
        <title>Complete genome sequence of Corynebacterium casei LMG S-19264T (=DSM 44701T), isolated from a smear-ripened cheese.</title>
        <authorList>
            <consortium name="US DOE Joint Genome Institute (JGI-PGF)"/>
            <person name="Walter F."/>
            <person name="Albersmeier A."/>
            <person name="Kalinowski J."/>
            <person name="Ruckert C."/>
        </authorList>
    </citation>
    <scope>NUCLEOTIDE SEQUENCE [LARGE SCALE GENOMIC DNA]</scope>
    <source>
        <strain evidence="5 6">KCTC 19473</strain>
    </source>
</reference>
<comment type="cofactor">
    <cofactor evidence="1">
        <name>FAD</name>
        <dbReference type="ChEBI" id="CHEBI:57692"/>
    </cofactor>
</comment>
<dbReference type="SUPFAM" id="SSF51905">
    <property type="entry name" value="FAD/NAD(P)-binding domain"/>
    <property type="match status" value="1"/>
</dbReference>
<dbReference type="Proteomes" id="UP000654947">
    <property type="component" value="Unassembled WGS sequence"/>
</dbReference>
<dbReference type="PANTHER" id="PTHR43004">
    <property type="entry name" value="TRK SYSTEM POTASSIUM UPTAKE PROTEIN"/>
    <property type="match status" value="1"/>
</dbReference>
<dbReference type="InterPro" id="IPR002938">
    <property type="entry name" value="FAD-bd"/>
</dbReference>
<dbReference type="PRINTS" id="PR00420">
    <property type="entry name" value="RNGMNOXGNASE"/>
</dbReference>
<gene>
    <name evidence="5" type="ORF">GCM10007147_39300</name>
</gene>
<protein>
    <submittedName>
        <fullName evidence="5">FAD-dependent oxidoreductase</fullName>
    </submittedName>
</protein>